<keyword evidence="4" id="KW-0133">Cell shape</keyword>
<keyword evidence="6 8" id="KW-1133">Transmembrane helix</keyword>
<feature type="transmembrane region" description="Helical" evidence="8">
    <location>
        <begin position="233"/>
        <end position="256"/>
    </location>
</feature>
<dbReference type="PRINTS" id="PR01806">
    <property type="entry name" value="VIRFACTRMVIN"/>
</dbReference>
<dbReference type="RefSeq" id="WP_200115474.1">
    <property type="nucleotide sequence ID" value="NZ_JAEHOH010000012.1"/>
</dbReference>
<evidence type="ECO:0000256" key="4">
    <source>
        <dbReference type="ARBA" id="ARBA00022960"/>
    </source>
</evidence>
<evidence type="ECO:0000313" key="9">
    <source>
        <dbReference type="EMBL" id="MBK0419338.1"/>
    </source>
</evidence>
<evidence type="ECO:0000313" key="10">
    <source>
        <dbReference type="Proteomes" id="UP000608530"/>
    </source>
</evidence>
<feature type="transmembrane region" description="Helical" evidence="8">
    <location>
        <begin position="396"/>
        <end position="419"/>
    </location>
</feature>
<accession>A0A934Q8C9</accession>
<feature type="transmembrane region" description="Helical" evidence="8">
    <location>
        <begin position="425"/>
        <end position="446"/>
    </location>
</feature>
<evidence type="ECO:0000256" key="5">
    <source>
        <dbReference type="ARBA" id="ARBA00022984"/>
    </source>
</evidence>
<feature type="transmembrane region" description="Helical" evidence="8">
    <location>
        <begin position="458"/>
        <end position="483"/>
    </location>
</feature>
<dbReference type="PANTHER" id="PTHR47019">
    <property type="entry name" value="LIPID II FLIPPASE MURJ"/>
    <property type="match status" value="1"/>
</dbReference>
<dbReference type="InterPro" id="IPR051050">
    <property type="entry name" value="Lipid_II_flippase_MurJ/MviN"/>
</dbReference>
<feature type="transmembrane region" description="Helical" evidence="8">
    <location>
        <begin position="30"/>
        <end position="49"/>
    </location>
</feature>
<evidence type="ECO:0000256" key="3">
    <source>
        <dbReference type="ARBA" id="ARBA00022692"/>
    </source>
</evidence>
<dbReference type="GO" id="GO:0005886">
    <property type="term" value="C:plasma membrane"/>
    <property type="evidence" value="ECO:0007669"/>
    <property type="project" value="UniProtKB-SubCell"/>
</dbReference>
<dbReference type="AlphaFoldDB" id="A0A934Q8C9"/>
<reference evidence="9" key="1">
    <citation type="submission" date="2020-12" db="EMBL/GenBank/DDBJ databases">
        <title>Leucobacter sp. CAS1, isolated from Chromium sludge.</title>
        <authorList>
            <person name="Xu Z."/>
        </authorList>
    </citation>
    <scope>NUCLEOTIDE SEQUENCE</scope>
    <source>
        <strain evidence="9">CSA1</strain>
    </source>
</reference>
<evidence type="ECO:0000256" key="8">
    <source>
        <dbReference type="SAM" id="Phobius"/>
    </source>
</evidence>
<dbReference type="GO" id="GO:0034204">
    <property type="term" value="P:lipid translocation"/>
    <property type="evidence" value="ECO:0007669"/>
    <property type="project" value="TreeGrafter"/>
</dbReference>
<name>A0A934Q8C9_9MICO</name>
<dbReference type="GO" id="GO:0015648">
    <property type="term" value="F:lipid-linked peptidoglycan transporter activity"/>
    <property type="evidence" value="ECO:0007669"/>
    <property type="project" value="TreeGrafter"/>
</dbReference>
<dbReference type="Proteomes" id="UP000608530">
    <property type="component" value="Unassembled WGS sequence"/>
</dbReference>
<dbReference type="GO" id="GO:0008360">
    <property type="term" value="P:regulation of cell shape"/>
    <property type="evidence" value="ECO:0007669"/>
    <property type="project" value="UniProtKB-KW"/>
</dbReference>
<keyword evidence="2" id="KW-1003">Cell membrane</keyword>
<dbReference type="Pfam" id="PF03023">
    <property type="entry name" value="MurJ"/>
    <property type="match status" value="1"/>
</dbReference>
<dbReference type="PANTHER" id="PTHR47019:SF1">
    <property type="entry name" value="LIPID II FLIPPASE MURJ"/>
    <property type="match status" value="1"/>
</dbReference>
<evidence type="ECO:0008006" key="11">
    <source>
        <dbReference type="Google" id="ProtNLM"/>
    </source>
</evidence>
<keyword evidence="3 8" id="KW-0812">Transmembrane</keyword>
<evidence type="ECO:0000256" key="2">
    <source>
        <dbReference type="ARBA" id="ARBA00022475"/>
    </source>
</evidence>
<comment type="subcellular location">
    <subcellularLocation>
        <location evidence="1">Cell membrane</location>
        <topology evidence="1">Multi-pass membrane protein</topology>
    </subcellularLocation>
</comment>
<feature type="transmembrane region" description="Helical" evidence="8">
    <location>
        <begin position="126"/>
        <end position="147"/>
    </location>
</feature>
<organism evidence="9 10">
    <name type="scientific">Leucobacter chromiisoli</name>
    <dbReference type="NCBI Taxonomy" id="2796471"/>
    <lineage>
        <taxon>Bacteria</taxon>
        <taxon>Bacillati</taxon>
        <taxon>Actinomycetota</taxon>
        <taxon>Actinomycetes</taxon>
        <taxon>Micrococcales</taxon>
        <taxon>Microbacteriaceae</taxon>
        <taxon>Leucobacter</taxon>
    </lineage>
</organism>
<gene>
    <name evidence="9" type="ORF">JD276_09855</name>
</gene>
<comment type="caution">
    <text evidence="9">The sequence shown here is derived from an EMBL/GenBank/DDBJ whole genome shotgun (WGS) entry which is preliminary data.</text>
</comment>
<feature type="transmembrane region" description="Helical" evidence="8">
    <location>
        <begin position="89"/>
        <end position="114"/>
    </location>
</feature>
<feature type="transmembrane region" description="Helical" evidence="8">
    <location>
        <begin position="55"/>
        <end position="77"/>
    </location>
</feature>
<evidence type="ECO:0000256" key="1">
    <source>
        <dbReference type="ARBA" id="ARBA00004651"/>
    </source>
</evidence>
<evidence type="ECO:0000256" key="7">
    <source>
        <dbReference type="ARBA" id="ARBA00023136"/>
    </source>
</evidence>
<dbReference type="InterPro" id="IPR004268">
    <property type="entry name" value="MurJ"/>
</dbReference>
<feature type="transmembrane region" description="Helical" evidence="8">
    <location>
        <begin position="361"/>
        <end position="384"/>
    </location>
</feature>
<protein>
    <recommendedName>
        <fullName evidence="11">Peptidoglycan lipid II flippase</fullName>
    </recommendedName>
</protein>
<dbReference type="GO" id="GO:0009252">
    <property type="term" value="P:peptidoglycan biosynthetic process"/>
    <property type="evidence" value="ECO:0007669"/>
    <property type="project" value="UniProtKB-KW"/>
</dbReference>
<feature type="transmembrane region" description="Helical" evidence="8">
    <location>
        <begin position="159"/>
        <end position="182"/>
    </location>
</feature>
<dbReference type="EMBL" id="JAEHOH010000012">
    <property type="protein sequence ID" value="MBK0419338.1"/>
    <property type="molecule type" value="Genomic_DNA"/>
</dbReference>
<keyword evidence="5" id="KW-0573">Peptidoglycan synthesis</keyword>
<keyword evidence="10" id="KW-1185">Reference proteome</keyword>
<feature type="transmembrane region" description="Helical" evidence="8">
    <location>
        <begin position="495"/>
        <end position="521"/>
    </location>
</feature>
<keyword evidence="7 8" id="KW-0472">Membrane</keyword>
<sequence length="541" mass="56286">MAASNIGRAGLVIAAGTLTSRLLGLIRSIVLVYAIGSIGAGANAFATASQVPNTVYTLIATGALTAVLVPQITKAALAADGGARYINKLVTLAIVGSGAIMLAAAAVTPLLIHWLGASWPADQVRLATMFAFWLLPQILFYSLYTVLGEVLNARSLFGPYAWSPVLNNVLNIAGLLVFVWFFGSDPDGRRGVEAWNVAGEALVAGSTTLGVAVQALILFAFWRRAGLSFRADFGFRGVGLGTMGRVAMWTFLSVLLTQATGLFNTRVMNLAGQDEAGIAAWQLGSLIFVLPHSIITISIVTARFTRMSENVHAGDLAAVSRDLQGSARLAALAMMFFTVTMAVLAYPLIRLIQPSSSYEVIATVSVVLLANLVGLVPFSLLFVFNRGFFALSDTRTPFFIQAGQCAATVVAAVLCMGLPTGMITATITLVVSITWLVQMTVTFLLLRRRIGPVGGRSVVAGLLQNAVAAIPAAAAGVGVLVALGGISEGAFPVAGFGGALVSCAAVTVAMGAVYAGILLLLRNPEAAALARRATAMIPGRR</sequence>
<proteinExistence type="predicted"/>
<feature type="transmembrane region" description="Helical" evidence="8">
    <location>
        <begin position="202"/>
        <end position="221"/>
    </location>
</feature>
<evidence type="ECO:0000256" key="6">
    <source>
        <dbReference type="ARBA" id="ARBA00022989"/>
    </source>
</evidence>
<feature type="transmembrane region" description="Helical" evidence="8">
    <location>
        <begin position="329"/>
        <end position="349"/>
    </location>
</feature>
<feature type="transmembrane region" description="Helical" evidence="8">
    <location>
        <begin position="276"/>
        <end position="300"/>
    </location>
</feature>